<feature type="transmembrane region" description="Helical" evidence="1">
    <location>
        <begin position="60"/>
        <end position="82"/>
    </location>
</feature>
<feature type="transmembrane region" description="Helical" evidence="1">
    <location>
        <begin position="112"/>
        <end position="132"/>
    </location>
</feature>
<keyword evidence="2" id="KW-0732">Signal</keyword>
<dbReference type="EMBL" id="JBHTCG010000004">
    <property type="protein sequence ID" value="MFC7382128.1"/>
    <property type="molecule type" value="Genomic_DNA"/>
</dbReference>
<sequence length="230" mass="23101">MLRRLYPLAAGAGMLAASIAALLAASLTMAAGRVGTPSGVLDLTIGRAAALEPGGVTEPVLALVGLATLGLLAGMRAVAAPLAGWPERLLLAWAVSLMGAAVVPVAGVADALMALALISMAAAAALMARRFGEDARWAALARPLEWLALGAGGGLAVLTYVALPGHQVLIGVAEWALLAVEVAILAFSAVQLVRVALPARTRIATIMAMAATMENATSGARNTTAVLSRQ</sequence>
<dbReference type="Proteomes" id="UP001596496">
    <property type="component" value="Unassembled WGS sequence"/>
</dbReference>
<gene>
    <name evidence="3" type="ORF">ACFQSB_07905</name>
</gene>
<name>A0ABW2NZS9_9ACTN</name>
<dbReference type="RefSeq" id="WP_380825268.1">
    <property type="nucleotide sequence ID" value="NZ_JBHTCG010000004.1"/>
</dbReference>
<reference evidence="4" key="1">
    <citation type="journal article" date="2019" name="Int. J. Syst. Evol. Microbiol.">
        <title>The Global Catalogue of Microorganisms (GCM) 10K type strain sequencing project: providing services to taxonomists for standard genome sequencing and annotation.</title>
        <authorList>
            <consortium name="The Broad Institute Genomics Platform"/>
            <consortium name="The Broad Institute Genome Sequencing Center for Infectious Disease"/>
            <person name="Wu L."/>
            <person name="Ma J."/>
        </authorList>
    </citation>
    <scope>NUCLEOTIDE SEQUENCE [LARGE SCALE GENOMIC DNA]</scope>
    <source>
        <strain evidence="4">CECT 7649</strain>
    </source>
</reference>
<evidence type="ECO:0000256" key="2">
    <source>
        <dbReference type="SAM" id="SignalP"/>
    </source>
</evidence>
<keyword evidence="1" id="KW-0472">Membrane</keyword>
<proteinExistence type="predicted"/>
<feature type="chain" id="PRO_5045850592" evidence="2">
    <location>
        <begin position="31"/>
        <end position="230"/>
    </location>
</feature>
<evidence type="ECO:0000313" key="4">
    <source>
        <dbReference type="Proteomes" id="UP001596496"/>
    </source>
</evidence>
<feature type="transmembrane region" description="Helical" evidence="1">
    <location>
        <begin position="89"/>
        <end position="106"/>
    </location>
</feature>
<protein>
    <submittedName>
        <fullName evidence="3">DUF998 domain-containing protein</fullName>
    </submittedName>
</protein>
<comment type="caution">
    <text evidence="3">The sequence shown here is derived from an EMBL/GenBank/DDBJ whole genome shotgun (WGS) entry which is preliminary data.</text>
</comment>
<feature type="transmembrane region" description="Helical" evidence="1">
    <location>
        <begin position="144"/>
        <end position="163"/>
    </location>
</feature>
<accession>A0ABW2NZS9</accession>
<keyword evidence="1" id="KW-1133">Transmembrane helix</keyword>
<evidence type="ECO:0000256" key="1">
    <source>
        <dbReference type="SAM" id="Phobius"/>
    </source>
</evidence>
<keyword evidence="4" id="KW-1185">Reference proteome</keyword>
<keyword evidence="1" id="KW-0812">Transmembrane</keyword>
<organism evidence="3 4">
    <name type="scientific">Sphaerisporangium rhizosphaerae</name>
    <dbReference type="NCBI Taxonomy" id="2269375"/>
    <lineage>
        <taxon>Bacteria</taxon>
        <taxon>Bacillati</taxon>
        <taxon>Actinomycetota</taxon>
        <taxon>Actinomycetes</taxon>
        <taxon>Streptosporangiales</taxon>
        <taxon>Streptosporangiaceae</taxon>
        <taxon>Sphaerisporangium</taxon>
    </lineage>
</organism>
<feature type="signal peptide" evidence="2">
    <location>
        <begin position="1"/>
        <end position="30"/>
    </location>
</feature>
<evidence type="ECO:0000313" key="3">
    <source>
        <dbReference type="EMBL" id="MFC7382128.1"/>
    </source>
</evidence>
<feature type="transmembrane region" description="Helical" evidence="1">
    <location>
        <begin position="175"/>
        <end position="197"/>
    </location>
</feature>